<organism evidence="1 2">
    <name type="scientific">Dictyostelium purpureum</name>
    <name type="common">Slime mold</name>
    <dbReference type="NCBI Taxonomy" id="5786"/>
    <lineage>
        <taxon>Eukaryota</taxon>
        <taxon>Amoebozoa</taxon>
        <taxon>Evosea</taxon>
        <taxon>Eumycetozoa</taxon>
        <taxon>Dictyostelia</taxon>
        <taxon>Dictyosteliales</taxon>
        <taxon>Dictyosteliaceae</taxon>
        <taxon>Dictyostelium</taxon>
    </lineage>
</organism>
<proteinExistence type="predicted"/>
<dbReference type="OrthoDB" id="22657at2759"/>
<accession>F0ZX57</accession>
<dbReference type="KEGG" id="dpp:DICPUDRAFT_82649"/>
<name>F0ZX57_DICPU</name>
<dbReference type="InParanoid" id="F0ZX57"/>
<dbReference type="VEuPathDB" id="AmoebaDB:DICPUDRAFT_82649"/>
<dbReference type="OMA" id="HINWITI"/>
<reference evidence="2" key="1">
    <citation type="journal article" date="2011" name="Genome Biol.">
        <title>Comparative genomics of the social amoebae Dictyostelium discoideum and Dictyostelium purpureum.</title>
        <authorList>
            <consortium name="US DOE Joint Genome Institute (JGI-PGF)"/>
            <person name="Sucgang R."/>
            <person name="Kuo A."/>
            <person name="Tian X."/>
            <person name="Salerno W."/>
            <person name="Parikh A."/>
            <person name="Feasley C.L."/>
            <person name="Dalin E."/>
            <person name="Tu H."/>
            <person name="Huang E."/>
            <person name="Barry K."/>
            <person name="Lindquist E."/>
            <person name="Shapiro H."/>
            <person name="Bruce D."/>
            <person name="Schmutz J."/>
            <person name="Salamov A."/>
            <person name="Fey P."/>
            <person name="Gaudet P."/>
            <person name="Anjard C."/>
            <person name="Babu M.M."/>
            <person name="Basu S."/>
            <person name="Bushmanova Y."/>
            <person name="van der Wel H."/>
            <person name="Katoh-Kurasawa M."/>
            <person name="Dinh C."/>
            <person name="Coutinho P.M."/>
            <person name="Saito T."/>
            <person name="Elias M."/>
            <person name="Schaap P."/>
            <person name="Kay R.R."/>
            <person name="Henrissat B."/>
            <person name="Eichinger L."/>
            <person name="Rivero F."/>
            <person name="Putnam N.H."/>
            <person name="West C.M."/>
            <person name="Loomis W.F."/>
            <person name="Chisholm R.L."/>
            <person name="Shaulsky G."/>
            <person name="Strassmann J.E."/>
            <person name="Queller D.C."/>
            <person name="Kuspa A."/>
            <person name="Grigoriev I.V."/>
        </authorList>
    </citation>
    <scope>NUCLEOTIDE SEQUENCE [LARGE SCALE GENOMIC DNA]</scope>
    <source>
        <strain evidence="2">QSDP1</strain>
    </source>
</reference>
<protein>
    <submittedName>
        <fullName evidence="1">Uncharacterized protein</fullName>
    </submittedName>
</protein>
<dbReference type="PANTHER" id="PTHR32142:SF63">
    <property type="entry name" value="ANKYRIN REPEAT-CONTAINING PROTEIN"/>
    <property type="match status" value="1"/>
</dbReference>
<dbReference type="AlphaFoldDB" id="F0ZX57"/>
<dbReference type="EMBL" id="GL871252">
    <property type="protein sequence ID" value="EGC31462.1"/>
    <property type="molecule type" value="Genomic_DNA"/>
</dbReference>
<keyword evidence="2" id="KW-1185">Reference proteome</keyword>
<dbReference type="eggNOG" id="ENOG502RHIS">
    <property type="taxonomic scope" value="Eukaryota"/>
</dbReference>
<evidence type="ECO:0000313" key="1">
    <source>
        <dbReference type="EMBL" id="EGC31462.1"/>
    </source>
</evidence>
<sequence length="889" mass="106301">METFEIIFWKVYRNLFINKKIFYHLLNDDIEYKNYEQYHFSNRISFINIKSFKWMIDNNKIELLKDKIHTNQEIDFEGSYHIIYTSWEKKIEEYRIIFKSLFDSNSKYKNQNKIDDLIKAVLYMGDAELLEIVLNQNGQFVNNDHLHLAISKFSNRATEIILNVLENQKKEKLNIEKFKIISKDLEKFKLVLNTPSLLNQCDFNHINKYYKQLNYIDPNYIEVYNKLLDMNYYIGDSCLGYLANKFPFNRVEEVLLFFKIYYKFSFQSDIPQEIVTSINEILNDDQEKGKEKKLFKLLVQVSTSKKLYSIYYFKYYEIIEVLPSTIFINLKTNNILKTIDKLIENDDKDEIIKFLHSFFKEIKWSNWNKNYVLANKIIFIIYTVMNTKEWYDKAMSPLYSFIGDKLKIPLEWSCHYQEIMGPCNSVIIIKDGDIINTVSKISRSVHRFNNLAKFYIEKKKKKLIIFQNNQLETYAMLKIDSCYKTCPNKIEPIKWSQILNNPLSSVLSQLKWDEAIIDEEFQNENNENTYDLIYGFLKKYSMQDNQLRFEFHSVLIKHFARQLEKKYKQGTNKIIDNIIISISNTKIREVLQLLVHSIIEFDLYTTKIILNSIDLNEQFLEKINDLWKCGNIGLYSKNNKIKKFFKFKIFKKHKEINTIYHIDHKLATDYIIFWVNRVSNSSMPVFTNILNYLYKRYIQIYGITLYEIKRVKQLIDRSNIILEHSVYHSFYYILAKSHQMIKYIVDTIMTIGFHNDLGGKCLCHRKGTKKPIESFVKDFIDQDVFTIDYLTGPDFNSGDCVELLLLYFNNKAKEILGYNYKEVFLLNYYIIIDRFDLLFNFLGSNAANKFSFESVRNKIKLKVKLNPNNVKYINALKGFENMESSFKFK</sequence>
<gene>
    <name evidence="1" type="ORF">DICPUDRAFT_82649</name>
</gene>
<evidence type="ECO:0000313" key="2">
    <source>
        <dbReference type="Proteomes" id="UP000001064"/>
    </source>
</evidence>
<dbReference type="RefSeq" id="XP_003292001.1">
    <property type="nucleotide sequence ID" value="XM_003291953.1"/>
</dbReference>
<dbReference type="GeneID" id="10505749"/>
<dbReference type="Proteomes" id="UP000001064">
    <property type="component" value="Unassembled WGS sequence"/>
</dbReference>
<dbReference type="PANTHER" id="PTHR32142">
    <property type="entry name" value="B BOX-TYPE DOMAIN-CONTAINING PROTEIN-RELATED"/>
    <property type="match status" value="1"/>
</dbReference>